<evidence type="ECO:0000313" key="3">
    <source>
        <dbReference type="Proteomes" id="UP000050794"/>
    </source>
</evidence>
<evidence type="ECO:0000259" key="1">
    <source>
        <dbReference type="Pfam" id="PF16099"/>
    </source>
</evidence>
<reference evidence="4" key="1">
    <citation type="submission" date="2016-06" db="UniProtKB">
        <authorList>
            <consortium name="WormBaseParasite"/>
        </authorList>
    </citation>
    <scope>IDENTIFICATION</scope>
</reference>
<name>A0A183UHY8_TOXCA</name>
<proteinExistence type="predicted"/>
<reference evidence="2 3" key="2">
    <citation type="submission" date="2018-11" db="EMBL/GenBank/DDBJ databases">
        <authorList>
            <consortium name="Pathogen Informatics"/>
        </authorList>
    </citation>
    <scope>NUCLEOTIDE SEQUENCE [LARGE SCALE GENOMIC DNA]</scope>
</reference>
<dbReference type="PANTHER" id="PTHR14790">
    <property type="entry name" value="RECQ-MEDIATED GENOME INSTABILITY PROTEIN 1 RMI1"/>
    <property type="match status" value="1"/>
</dbReference>
<sequence length="206" mass="22795">MVEKGMDEGVFRESFDDDEITVIGIQQSQSHFSPAQPSMTKDSPIVSPQNLLSPQLKSAGESLLMLYGSAETVFIADALSATRFALGSIRKNIVAVMREVTVPLRIVDDIWTMNVVLADESCKKLECIVAHSVLVDLIGLNPEEAVAIRASKDKARRREGTLRLKSVQESMERLDVVWEVEFYACASSTPVVRKMQTLAQKLGLIR</sequence>
<dbReference type="WBParaSite" id="TCNE_0000810801-mRNA-1">
    <property type="protein sequence ID" value="TCNE_0000810801-mRNA-1"/>
    <property type="gene ID" value="TCNE_0000810801"/>
</dbReference>
<organism evidence="3 4">
    <name type="scientific">Toxocara canis</name>
    <name type="common">Canine roundworm</name>
    <dbReference type="NCBI Taxonomy" id="6265"/>
    <lineage>
        <taxon>Eukaryota</taxon>
        <taxon>Metazoa</taxon>
        <taxon>Ecdysozoa</taxon>
        <taxon>Nematoda</taxon>
        <taxon>Chromadorea</taxon>
        <taxon>Rhabditida</taxon>
        <taxon>Spirurina</taxon>
        <taxon>Ascaridomorpha</taxon>
        <taxon>Ascaridoidea</taxon>
        <taxon>Toxocaridae</taxon>
        <taxon>Toxocara</taxon>
    </lineage>
</organism>
<gene>
    <name evidence="2" type="ORF">TCNE_LOCUS8108</name>
</gene>
<evidence type="ECO:0000313" key="4">
    <source>
        <dbReference type="WBParaSite" id="TCNE_0000810801-mRNA-1"/>
    </source>
</evidence>
<dbReference type="Pfam" id="PF16099">
    <property type="entry name" value="RMI1_C"/>
    <property type="match status" value="1"/>
</dbReference>
<dbReference type="AlphaFoldDB" id="A0A183UHY8"/>
<protein>
    <submittedName>
        <fullName evidence="4">RMI1_C domain-containing protein</fullName>
    </submittedName>
</protein>
<keyword evidence="3" id="KW-1185">Reference proteome</keyword>
<dbReference type="GO" id="GO:0000166">
    <property type="term" value="F:nucleotide binding"/>
    <property type="evidence" value="ECO:0007669"/>
    <property type="project" value="InterPro"/>
</dbReference>
<accession>A0A183UHY8</accession>
<dbReference type="EMBL" id="UYWY01019826">
    <property type="protein sequence ID" value="VDM39429.1"/>
    <property type="molecule type" value="Genomic_DNA"/>
</dbReference>
<dbReference type="GO" id="GO:0031422">
    <property type="term" value="C:RecQ family helicase-topoisomerase III complex"/>
    <property type="evidence" value="ECO:0007669"/>
    <property type="project" value="TreeGrafter"/>
</dbReference>
<feature type="domain" description="RecQ-mediated genome instability protein 1 C-terminal OB-fold" evidence="1">
    <location>
        <begin position="92"/>
        <end position="199"/>
    </location>
</feature>
<dbReference type="Proteomes" id="UP000050794">
    <property type="component" value="Unassembled WGS sequence"/>
</dbReference>
<dbReference type="GO" id="GO:0000724">
    <property type="term" value="P:double-strand break repair via homologous recombination"/>
    <property type="evidence" value="ECO:0007669"/>
    <property type="project" value="TreeGrafter"/>
</dbReference>
<dbReference type="GO" id="GO:0016604">
    <property type="term" value="C:nuclear body"/>
    <property type="evidence" value="ECO:0007669"/>
    <property type="project" value="TreeGrafter"/>
</dbReference>
<dbReference type="GO" id="GO:0000712">
    <property type="term" value="P:resolution of meiotic recombination intermediates"/>
    <property type="evidence" value="ECO:0007669"/>
    <property type="project" value="TreeGrafter"/>
</dbReference>
<evidence type="ECO:0000313" key="2">
    <source>
        <dbReference type="EMBL" id="VDM39429.1"/>
    </source>
</evidence>
<dbReference type="InterPro" id="IPR032199">
    <property type="entry name" value="RMI1_C"/>
</dbReference>
<dbReference type="PANTHER" id="PTHR14790:SF15">
    <property type="entry name" value="RECQ-MEDIATED GENOME INSTABILITY PROTEIN 1"/>
    <property type="match status" value="1"/>
</dbReference>